<organism evidence="9 10">
    <name type="scientific">Planifilum fimeticola</name>
    <dbReference type="NCBI Taxonomy" id="201975"/>
    <lineage>
        <taxon>Bacteria</taxon>
        <taxon>Bacillati</taxon>
        <taxon>Bacillota</taxon>
        <taxon>Bacilli</taxon>
        <taxon>Bacillales</taxon>
        <taxon>Thermoactinomycetaceae</taxon>
        <taxon>Planifilum</taxon>
    </lineage>
</organism>
<keyword evidence="6 8" id="KW-0472">Membrane</keyword>
<dbReference type="PANTHER" id="PTHR30561:SF0">
    <property type="entry name" value="GUANIDINIUM EXPORTER"/>
    <property type="match status" value="1"/>
</dbReference>
<dbReference type="Pfam" id="PF00893">
    <property type="entry name" value="Multi_Drug_Res"/>
    <property type="match status" value="1"/>
</dbReference>
<reference evidence="9 10" key="1">
    <citation type="submission" date="2018-03" db="EMBL/GenBank/DDBJ databases">
        <title>Genomic Encyclopedia of Archaeal and Bacterial Type Strains, Phase II (KMG-II): from individual species to whole genera.</title>
        <authorList>
            <person name="Goeker M."/>
        </authorList>
    </citation>
    <scope>NUCLEOTIDE SEQUENCE [LARGE SCALE GENOMIC DNA]</scope>
    <source>
        <strain evidence="9 10">DSM 44946</strain>
    </source>
</reference>
<keyword evidence="3" id="KW-1003">Cell membrane</keyword>
<dbReference type="PANTHER" id="PTHR30561">
    <property type="entry name" value="SMR FAMILY PROTON-DEPENDENT DRUG EFFLUX TRANSPORTER SUGE"/>
    <property type="match status" value="1"/>
</dbReference>
<evidence type="ECO:0000256" key="5">
    <source>
        <dbReference type="ARBA" id="ARBA00022989"/>
    </source>
</evidence>
<dbReference type="Gene3D" id="1.10.3730.20">
    <property type="match status" value="1"/>
</dbReference>
<evidence type="ECO:0000256" key="1">
    <source>
        <dbReference type="ARBA" id="ARBA00004651"/>
    </source>
</evidence>
<dbReference type="InterPro" id="IPR037185">
    <property type="entry name" value="EmrE-like"/>
</dbReference>
<evidence type="ECO:0000256" key="8">
    <source>
        <dbReference type="SAM" id="Phobius"/>
    </source>
</evidence>
<evidence type="ECO:0000313" key="10">
    <source>
        <dbReference type="Proteomes" id="UP000237797"/>
    </source>
</evidence>
<dbReference type="OrthoDB" id="21828at2"/>
<dbReference type="Proteomes" id="UP000237797">
    <property type="component" value="Unassembled WGS sequence"/>
</dbReference>
<feature type="transmembrane region" description="Helical" evidence="8">
    <location>
        <begin position="29"/>
        <end position="50"/>
    </location>
</feature>
<evidence type="ECO:0000256" key="6">
    <source>
        <dbReference type="ARBA" id="ARBA00023136"/>
    </source>
</evidence>
<comment type="similarity">
    <text evidence="7">Belongs to the drug/metabolite transporter (DMT) superfamily. Small multidrug resistance (SMR) (TC 2.A.7.1) family.</text>
</comment>
<comment type="subcellular location">
    <subcellularLocation>
        <location evidence="1 7">Cell membrane</location>
        <topology evidence="1 7">Multi-pass membrane protein</topology>
    </subcellularLocation>
</comment>
<dbReference type="GO" id="GO:0005886">
    <property type="term" value="C:plasma membrane"/>
    <property type="evidence" value="ECO:0007669"/>
    <property type="project" value="UniProtKB-SubCell"/>
</dbReference>
<keyword evidence="2" id="KW-0813">Transport</keyword>
<sequence>MSWICLVLAGLTEVIGVVGLKKASEKGSWFMYLLLIGGFLVSLTLLRISLEEIPLSIAYAVWTGIGTMGAAVVGILFFNESKSPGRILCMLGIIACVIGLRWIA</sequence>
<accession>A0A2T0LGX1</accession>
<dbReference type="SUPFAM" id="SSF103481">
    <property type="entry name" value="Multidrug resistance efflux transporter EmrE"/>
    <property type="match status" value="1"/>
</dbReference>
<dbReference type="EMBL" id="PVNE01000005">
    <property type="protein sequence ID" value="PRX41589.1"/>
    <property type="molecule type" value="Genomic_DNA"/>
</dbReference>
<keyword evidence="5 8" id="KW-1133">Transmembrane helix</keyword>
<evidence type="ECO:0000256" key="2">
    <source>
        <dbReference type="ARBA" id="ARBA00022448"/>
    </source>
</evidence>
<dbReference type="GO" id="GO:0022857">
    <property type="term" value="F:transmembrane transporter activity"/>
    <property type="evidence" value="ECO:0007669"/>
    <property type="project" value="InterPro"/>
</dbReference>
<keyword evidence="10" id="KW-1185">Reference proteome</keyword>
<evidence type="ECO:0000256" key="7">
    <source>
        <dbReference type="RuleBase" id="RU003942"/>
    </source>
</evidence>
<dbReference type="RefSeq" id="WP_106344328.1">
    <property type="nucleotide sequence ID" value="NZ_PVNE01000005.1"/>
</dbReference>
<evidence type="ECO:0000256" key="3">
    <source>
        <dbReference type="ARBA" id="ARBA00022475"/>
    </source>
</evidence>
<keyword evidence="4 7" id="KW-0812">Transmembrane</keyword>
<comment type="caution">
    <text evidence="9">The sequence shown here is derived from an EMBL/GenBank/DDBJ whole genome shotgun (WGS) entry which is preliminary data.</text>
</comment>
<feature type="transmembrane region" description="Helical" evidence="8">
    <location>
        <begin position="84"/>
        <end position="103"/>
    </location>
</feature>
<dbReference type="AlphaFoldDB" id="A0A2T0LGX1"/>
<proteinExistence type="inferred from homology"/>
<feature type="transmembrane region" description="Helical" evidence="8">
    <location>
        <begin position="57"/>
        <end position="78"/>
    </location>
</feature>
<name>A0A2T0LGX1_9BACL</name>
<dbReference type="InterPro" id="IPR000390">
    <property type="entry name" value="Small_drug/metabolite_transptr"/>
</dbReference>
<gene>
    <name evidence="9" type="ORF">CLV97_10514</name>
</gene>
<evidence type="ECO:0000256" key="4">
    <source>
        <dbReference type="ARBA" id="ARBA00022692"/>
    </source>
</evidence>
<dbReference type="InterPro" id="IPR045324">
    <property type="entry name" value="Small_multidrug_res"/>
</dbReference>
<evidence type="ECO:0000313" key="9">
    <source>
        <dbReference type="EMBL" id="PRX41589.1"/>
    </source>
</evidence>
<protein>
    <submittedName>
        <fullName evidence="9">Paired small multidrug resistance pump</fullName>
    </submittedName>
</protein>